<comment type="catalytic activity">
    <reaction evidence="1">
        <text>RX + glutathione = an S-substituted glutathione + a halide anion + H(+)</text>
        <dbReference type="Rhea" id="RHEA:16437"/>
        <dbReference type="ChEBI" id="CHEBI:15378"/>
        <dbReference type="ChEBI" id="CHEBI:16042"/>
        <dbReference type="ChEBI" id="CHEBI:17792"/>
        <dbReference type="ChEBI" id="CHEBI:57925"/>
        <dbReference type="ChEBI" id="CHEBI:90779"/>
        <dbReference type="EC" id="2.5.1.18"/>
    </reaction>
</comment>
<name>A0A8J6BW06_ZIZPA</name>
<dbReference type="AlphaFoldDB" id="A0A8J6BW06"/>
<evidence type="ECO:0000256" key="1">
    <source>
        <dbReference type="RuleBase" id="RU369102"/>
    </source>
</evidence>
<evidence type="ECO:0000259" key="2">
    <source>
        <dbReference type="PROSITE" id="PS50405"/>
    </source>
</evidence>
<dbReference type="PANTHER" id="PTHR11260">
    <property type="entry name" value="GLUTATHIONE S-TRANSFERASE, GST, SUPERFAMILY, GST DOMAIN CONTAINING"/>
    <property type="match status" value="1"/>
</dbReference>
<dbReference type="PANTHER" id="PTHR11260:SF788">
    <property type="entry name" value="GLUTATHIONE TRANSFERASE"/>
    <property type="match status" value="1"/>
</dbReference>
<dbReference type="Proteomes" id="UP000729402">
    <property type="component" value="Unassembled WGS sequence"/>
</dbReference>
<dbReference type="InterPro" id="IPR045074">
    <property type="entry name" value="GST_C_Tau"/>
</dbReference>
<keyword evidence="1" id="KW-0808">Transferase</keyword>
<dbReference type="InterPro" id="IPR045073">
    <property type="entry name" value="Omega/Tau-like"/>
</dbReference>
<protein>
    <recommendedName>
        <fullName evidence="1">Glutathione S-transferase</fullName>
        <ecNumber evidence="1">2.5.1.18</ecNumber>
    </recommendedName>
</protein>
<reference evidence="3" key="1">
    <citation type="journal article" date="2021" name="bioRxiv">
        <title>Whole Genome Assembly and Annotation of Northern Wild Rice, Zizania palustris L., Supports a Whole Genome Duplication in the Zizania Genus.</title>
        <authorList>
            <person name="Haas M."/>
            <person name="Kono T."/>
            <person name="Macchietto M."/>
            <person name="Millas R."/>
            <person name="McGilp L."/>
            <person name="Shao M."/>
            <person name="Duquette J."/>
            <person name="Hirsch C.N."/>
            <person name="Kimball J."/>
        </authorList>
    </citation>
    <scope>NUCLEOTIDE SEQUENCE</scope>
    <source>
        <tissue evidence="3">Fresh leaf tissue</tissue>
    </source>
</reference>
<dbReference type="Pfam" id="PF13410">
    <property type="entry name" value="GST_C_2"/>
    <property type="match status" value="1"/>
</dbReference>
<gene>
    <name evidence="3" type="ORF">GUJ93_ZPchr0012g19824</name>
</gene>
<accession>A0A8J6BW06</accession>
<dbReference type="GO" id="GO:0005829">
    <property type="term" value="C:cytosol"/>
    <property type="evidence" value="ECO:0007669"/>
    <property type="project" value="UniProtKB-SubCell"/>
</dbReference>
<comment type="function">
    <text evidence="1">Is involved in the conjugation of reduced glutathione to a wide number of exogenous and endogenous hydrophobic electrophiles.</text>
</comment>
<comment type="caution">
    <text evidence="3">The sequence shown here is derived from an EMBL/GenBank/DDBJ whole genome shotgun (WGS) entry which is preliminary data.</text>
</comment>
<feature type="domain" description="GST C-terminal" evidence="2">
    <location>
        <begin position="1"/>
        <end position="91"/>
    </location>
</feature>
<dbReference type="CDD" id="cd03185">
    <property type="entry name" value="GST_C_Tau"/>
    <property type="match status" value="1"/>
</dbReference>
<dbReference type="EMBL" id="JAAALK010000080">
    <property type="protein sequence ID" value="KAG8092353.1"/>
    <property type="molecule type" value="Genomic_DNA"/>
</dbReference>
<evidence type="ECO:0000313" key="4">
    <source>
        <dbReference type="Proteomes" id="UP000729402"/>
    </source>
</evidence>
<dbReference type="GO" id="GO:0004364">
    <property type="term" value="F:glutathione transferase activity"/>
    <property type="evidence" value="ECO:0007669"/>
    <property type="project" value="UniProtKB-UniRule"/>
</dbReference>
<dbReference type="GO" id="GO:0006749">
    <property type="term" value="P:glutathione metabolic process"/>
    <property type="evidence" value="ECO:0007669"/>
    <property type="project" value="InterPro"/>
</dbReference>
<dbReference type="PROSITE" id="PS50405">
    <property type="entry name" value="GST_CTER"/>
    <property type="match status" value="1"/>
</dbReference>
<dbReference type="OrthoDB" id="4951845at2759"/>
<comment type="similarity">
    <text evidence="1">Belongs to the GST superfamily.</text>
</comment>
<keyword evidence="1" id="KW-0963">Cytoplasm</keyword>
<dbReference type="EC" id="2.5.1.18" evidence="1"/>
<proteinExistence type="inferred from homology"/>
<comment type="subcellular location">
    <subcellularLocation>
        <location evidence="1">Cytoplasm</location>
        <location evidence="1">Cytosol</location>
    </subcellularLocation>
</comment>
<sequence>MSTVLQHLEEAFVKCSRGKHYFGGDSISYLDIALGSHLGWVKAVENMAGVELLDEAKVPNLVAWADRFWAHPAVVDDMPGTDKFIEFAAALKSINAAK</sequence>
<keyword evidence="4" id="KW-1185">Reference proteome</keyword>
<dbReference type="InterPro" id="IPR010987">
    <property type="entry name" value="Glutathione-S-Trfase_C-like"/>
</dbReference>
<evidence type="ECO:0000313" key="3">
    <source>
        <dbReference type="EMBL" id="KAG8092353.1"/>
    </source>
</evidence>
<reference evidence="3" key="2">
    <citation type="submission" date="2021-02" db="EMBL/GenBank/DDBJ databases">
        <authorList>
            <person name="Kimball J.A."/>
            <person name="Haas M.W."/>
            <person name="Macchietto M."/>
            <person name="Kono T."/>
            <person name="Duquette J."/>
            <person name="Shao M."/>
        </authorList>
    </citation>
    <scope>NUCLEOTIDE SEQUENCE</scope>
    <source>
        <tissue evidence="3">Fresh leaf tissue</tissue>
    </source>
</reference>
<organism evidence="3 4">
    <name type="scientific">Zizania palustris</name>
    <name type="common">Northern wild rice</name>
    <dbReference type="NCBI Taxonomy" id="103762"/>
    <lineage>
        <taxon>Eukaryota</taxon>
        <taxon>Viridiplantae</taxon>
        <taxon>Streptophyta</taxon>
        <taxon>Embryophyta</taxon>
        <taxon>Tracheophyta</taxon>
        <taxon>Spermatophyta</taxon>
        <taxon>Magnoliopsida</taxon>
        <taxon>Liliopsida</taxon>
        <taxon>Poales</taxon>
        <taxon>Poaceae</taxon>
        <taxon>BOP clade</taxon>
        <taxon>Oryzoideae</taxon>
        <taxon>Oryzeae</taxon>
        <taxon>Zizaniinae</taxon>
        <taxon>Zizania</taxon>
    </lineage>
</organism>